<feature type="transmembrane region" description="Helical" evidence="4">
    <location>
        <begin position="1364"/>
        <end position="1391"/>
    </location>
</feature>
<dbReference type="PANTHER" id="PTHR43201">
    <property type="entry name" value="ACYL-COA SYNTHETASE"/>
    <property type="match status" value="1"/>
</dbReference>
<dbReference type="InterPro" id="IPR000873">
    <property type="entry name" value="AMP-dep_synth/lig_dom"/>
</dbReference>
<dbReference type="SUPFAM" id="SSF51161">
    <property type="entry name" value="Trimeric LpxA-like enzymes"/>
    <property type="match status" value="3"/>
</dbReference>
<dbReference type="Gene3D" id="2.160.10.10">
    <property type="entry name" value="Hexapeptide repeat proteins"/>
    <property type="match status" value="2"/>
</dbReference>
<dbReference type="InterPro" id="IPR011004">
    <property type="entry name" value="Trimer_LpxA-like_sf"/>
</dbReference>
<dbReference type="InterPro" id="IPR020806">
    <property type="entry name" value="PKS_PP-bd"/>
</dbReference>
<keyword evidence="1" id="KW-0596">Phosphopantetheine</keyword>
<dbReference type="GO" id="GO:0031177">
    <property type="term" value="F:phosphopantetheine binding"/>
    <property type="evidence" value="ECO:0007669"/>
    <property type="project" value="InterPro"/>
</dbReference>
<dbReference type="Pfam" id="PF00501">
    <property type="entry name" value="AMP-binding"/>
    <property type="match status" value="1"/>
</dbReference>
<keyword evidence="4" id="KW-0472">Membrane</keyword>
<evidence type="ECO:0000259" key="5">
    <source>
        <dbReference type="PROSITE" id="PS50075"/>
    </source>
</evidence>
<protein>
    <submittedName>
        <fullName evidence="6">Acetyl-CoA synthetase-like protein</fullName>
    </submittedName>
</protein>
<feature type="region of interest" description="Disordered" evidence="3">
    <location>
        <begin position="1282"/>
        <end position="1302"/>
    </location>
</feature>
<dbReference type="InterPro" id="IPR045851">
    <property type="entry name" value="AMP-bd_C_sf"/>
</dbReference>
<name>A0A6A6HM67_VIRVR</name>
<evidence type="ECO:0000313" key="6">
    <source>
        <dbReference type="EMBL" id="KAF2239091.1"/>
    </source>
</evidence>
<evidence type="ECO:0000313" key="7">
    <source>
        <dbReference type="Proteomes" id="UP000800092"/>
    </source>
</evidence>
<reference evidence="6" key="1">
    <citation type="journal article" date="2020" name="Stud. Mycol.">
        <title>101 Dothideomycetes genomes: a test case for predicting lifestyles and emergence of pathogens.</title>
        <authorList>
            <person name="Haridas S."/>
            <person name="Albert R."/>
            <person name="Binder M."/>
            <person name="Bloem J."/>
            <person name="Labutti K."/>
            <person name="Salamov A."/>
            <person name="Andreopoulos B."/>
            <person name="Baker S."/>
            <person name="Barry K."/>
            <person name="Bills G."/>
            <person name="Bluhm B."/>
            <person name="Cannon C."/>
            <person name="Castanera R."/>
            <person name="Culley D."/>
            <person name="Daum C."/>
            <person name="Ezra D."/>
            <person name="Gonzalez J."/>
            <person name="Henrissat B."/>
            <person name="Kuo A."/>
            <person name="Liang C."/>
            <person name="Lipzen A."/>
            <person name="Lutzoni F."/>
            <person name="Magnuson J."/>
            <person name="Mondo S."/>
            <person name="Nolan M."/>
            <person name="Ohm R."/>
            <person name="Pangilinan J."/>
            <person name="Park H.-J."/>
            <person name="Ramirez L."/>
            <person name="Alfaro M."/>
            <person name="Sun H."/>
            <person name="Tritt A."/>
            <person name="Yoshinaga Y."/>
            <person name="Zwiers L.-H."/>
            <person name="Turgeon B."/>
            <person name="Goodwin S."/>
            <person name="Spatafora J."/>
            <person name="Crous P."/>
            <person name="Grigoriev I."/>
        </authorList>
    </citation>
    <scope>NUCLEOTIDE SEQUENCE</scope>
    <source>
        <strain evidence="6">Tuck. ex Michener</strain>
    </source>
</reference>
<accession>A0A6A6HM67</accession>
<feature type="domain" description="Carrier" evidence="5">
    <location>
        <begin position="675"/>
        <end position="752"/>
    </location>
</feature>
<evidence type="ECO:0000256" key="4">
    <source>
        <dbReference type="SAM" id="Phobius"/>
    </source>
</evidence>
<dbReference type="Gene3D" id="3.40.50.12780">
    <property type="entry name" value="N-terminal domain of ligase-like"/>
    <property type="match status" value="1"/>
</dbReference>
<dbReference type="Proteomes" id="UP000800092">
    <property type="component" value="Unassembled WGS sequence"/>
</dbReference>
<dbReference type="Gene3D" id="3.30.300.30">
    <property type="match status" value="1"/>
</dbReference>
<feature type="transmembrane region" description="Helical" evidence="4">
    <location>
        <begin position="1020"/>
        <end position="1042"/>
    </location>
</feature>
<keyword evidence="4" id="KW-0812">Transmembrane</keyword>
<evidence type="ECO:0000256" key="3">
    <source>
        <dbReference type="SAM" id="MobiDB-lite"/>
    </source>
</evidence>
<dbReference type="SUPFAM" id="SSF56801">
    <property type="entry name" value="Acetyl-CoA synthetase-like"/>
    <property type="match status" value="1"/>
</dbReference>
<organism evidence="6 7">
    <name type="scientific">Viridothelium virens</name>
    <name type="common">Speckled blister lichen</name>
    <name type="synonym">Trypethelium virens</name>
    <dbReference type="NCBI Taxonomy" id="1048519"/>
    <lineage>
        <taxon>Eukaryota</taxon>
        <taxon>Fungi</taxon>
        <taxon>Dikarya</taxon>
        <taxon>Ascomycota</taxon>
        <taxon>Pezizomycotina</taxon>
        <taxon>Dothideomycetes</taxon>
        <taxon>Dothideomycetes incertae sedis</taxon>
        <taxon>Trypetheliales</taxon>
        <taxon>Trypetheliaceae</taxon>
        <taxon>Viridothelium</taxon>
    </lineage>
</organism>
<dbReference type="Gene3D" id="1.10.1200.10">
    <property type="entry name" value="ACP-like"/>
    <property type="match status" value="1"/>
</dbReference>
<dbReference type="EMBL" id="ML991773">
    <property type="protein sequence ID" value="KAF2239091.1"/>
    <property type="molecule type" value="Genomic_DNA"/>
</dbReference>
<dbReference type="OrthoDB" id="3633556at2759"/>
<feature type="transmembrane region" description="Helical" evidence="4">
    <location>
        <begin position="1062"/>
        <end position="1087"/>
    </location>
</feature>
<dbReference type="PROSITE" id="PS50075">
    <property type="entry name" value="CARRIER"/>
    <property type="match status" value="1"/>
</dbReference>
<gene>
    <name evidence="6" type="ORF">EV356DRAFT_523855</name>
</gene>
<feature type="transmembrane region" description="Helical" evidence="4">
    <location>
        <begin position="1411"/>
        <end position="1435"/>
    </location>
</feature>
<dbReference type="InterPro" id="IPR009081">
    <property type="entry name" value="PP-bd_ACP"/>
</dbReference>
<dbReference type="SUPFAM" id="SSF47336">
    <property type="entry name" value="ACP-like"/>
    <property type="match status" value="1"/>
</dbReference>
<dbReference type="GO" id="GO:0031956">
    <property type="term" value="F:medium-chain fatty acid-CoA ligase activity"/>
    <property type="evidence" value="ECO:0007669"/>
    <property type="project" value="TreeGrafter"/>
</dbReference>
<feature type="compositionally biased region" description="Low complexity" evidence="3">
    <location>
        <begin position="1293"/>
        <end position="1302"/>
    </location>
</feature>
<keyword evidence="4" id="KW-1133">Transmembrane helix</keyword>
<dbReference type="InterPro" id="IPR036736">
    <property type="entry name" value="ACP-like_sf"/>
</dbReference>
<evidence type="ECO:0000256" key="2">
    <source>
        <dbReference type="ARBA" id="ARBA00022553"/>
    </source>
</evidence>
<dbReference type="GO" id="GO:0006631">
    <property type="term" value="P:fatty acid metabolic process"/>
    <property type="evidence" value="ECO:0007669"/>
    <property type="project" value="TreeGrafter"/>
</dbReference>
<sequence length="1615" mass="176374">MAAHLQPVVNSQRASLFQNPSSTIADLLWASNLQPSIHDPSTGKSLSHQHLFQFVRDFRLRIPSHVSSKPVVAIALPNGPLLGITVVAVANRYTAAPINASSGADQIRADVLQAGSHVVLALPQDIERLGLHDPWVAESGIAVVPVELAEDLTPHITEHESSDGLLRSEHTSNAGSDCAILLFTSGTSGKKKLVPLTVKSILIGVIFVIESWGLTAADVCNNLMPLNHVGGLVRNLFAPIMSGGSTICCKAFDPNLFWDVVEDLQPTWYYASPTMHSMILDEASNRTTALDKSKIRLVCNAAGGLLPSLACQIRDTFQCVVLPSYGMTECMPISSPPLDYVLDRPGTSGISVGPQLAIFDGNDIRCDAGTVGRIMVRGEPVFPGYLRPDGSIDTSPFTEDGWFDTGDMGYMDEDGYLFVTGRNKEVINRGGELISPFEVEEAIVIAAQKPDSPIFGRVSQALAFSVTHDVLQEVVGVVLVTPEGAPRADIRQLHDAVSFSLQQVKWPVVLVFMENVPKRNNKVLRIKLGERLGLKEITDELPLANRHFEATCPPPDTPLNVSIECSSCMLDLISLGRILAPAVPQEIAMHLRIEANSGFPEVVLAPGITKTQISLPHNFTEQLLADLRHQVAGYDIPTKVQYIDEPLPRDKSGEVDDIALEKMLNESPESAQADQSMSKTEQKIAYVFANVLACSVAEIDTSSDFFDLGGDSLKAGRLLSMLRKEFQIRLPIDLLFANSELGGLARLVDEKLSEITPLTSNGESAPPLPGCTKTYSSTNPLLLLVQLIPLMFVYPGKRALTWTIFIYTLTATQEWVTTNSVPGRLVNLVFSLAVGRLVTRLISPFLAIIFKWVLIGRYKEGIYPMWGWYHTRWWLVQKILAVGGMGHLGLSNTTRVLYYRLLGAKIGKGVKIAKGVTFGEYDLLDIGDYVNLDKCICRPFAVERNTSMYLGRIVLGKNSSVGQSSIVAAGTSLPENACIGPNSSSWEWKDADESNRDLSASKIPGGPWTLNTFVTMPVMVMVRFIGALPWMIGLIGLVISSPQKSQDQLASVLFWFAAPHRIGFHYFALILNTALGPVFLFTVVFILKKLVDALIGKSQPGPANSRSQMQRFRMSFLKTIMPGTSFHKLTDLFGVHYAFTSFAARALGAKVGSRVYWPGTGPSIQDFDLLDIGNDVVFGSRSHLVTSDGIGSDRVRIGNGAMVSDRVVLLPGSTLENNTVMGSGALSRRGKVYPANTTWVGSKHGEAICLSGTTRHEHPKQISPSEIEKALLSQMTTPINSQLQSRVASTRAPTPTETEITTPTESAGISMDDLLETGKGEAKPREVIVKEVHSPPPELTSSTPFGRAFYEGKAPYHVLGQFPIFLYSAFTTIFTAFYWNVATTSAVQIVAKLVAHNARVLILHWYRPITLYSFFFFFIAGLMTVQAVFALSLVIGAKWALMGRRVAGSYDWDKSSYNQRWQIFLAIEKLRRHCYGGHGILGMLTGTHYTVMYFRALGAKIGKDCALFAGGLPSLMFTEPDLLTLGDRVAVDDASLVAHINTRGHFNLNPLNVGDRSVLRSGSRLLSGARMENDSCLLEHTLVMAGDVADSESTYQGWPADAFLGMRAPKIVRSR</sequence>
<dbReference type="SMART" id="SM00823">
    <property type="entry name" value="PKS_PP"/>
    <property type="match status" value="1"/>
</dbReference>
<proteinExistence type="predicted"/>
<dbReference type="InterPro" id="IPR042099">
    <property type="entry name" value="ANL_N_sf"/>
</dbReference>
<keyword evidence="7" id="KW-1185">Reference proteome</keyword>
<dbReference type="Pfam" id="PF00550">
    <property type="entry name" value="PP-binding"/>
    <property type="match status" value="1"/>
</dbReference>
<feature type="compositionally biased region" description="Polar residues" evidence="3">
    <location>
        <begin position="1282"/>
        <end position="1292"/>
    </location>
</feature>
<keyword evidence="2" id="KW-0597">Phosphoprotein</keyword>
<evidence type="ECO:0000256" key="1">
    <source>
        <dbReference type="ARBA" id="ARBA00022450"/>
    </source>
</evidence>
<dbReference type="PANTHER" id="PTHR43201:SF10">
    <property type="entry name" value="CARRIER DOMAIN-CONTAINING PROTEIN"/>
    <property type="match status" value="1"/>
</dbReference>